<dbReference type="SUPFAM" id="SSF53756">
    <property type="entry name" value="UDP-Glycosyltransferase/glycogen phosphorylase"/>
    <property type="match status" value="1"/>
</dbReference>
<dbReference type="Gene3D" id="3.40.50.2000">
    <property type="entry name" value="Glycogen Phosphorylase B"/>
    <property type="match status" value="2"/>
</dbReference>
<dbReference type="Proteomes" id="UP001143307">
    <property type="component" value="Unassembled WGS sequence"/>
</dbReference>
<feature type="domain" description="Glycosyltransferase subfamily 4-like N-terminal" evidence="1">
    <location>
        <begin position="29"/>
        <end position="200"/>
    </location>
</feature>
<dbReference type="Pfam" id="PF13439">
    <property type="entry name" value="Glyco_transf_4"/>
    <property type="match status" value="1"/>
</dbReference>
<dbReference type="EMBL" id="SHNP01000007">
    <property type="protein sequence ID" value="MCX2975354.1"/>
    <property type="molecule type" value="Genomic_DNA"/>
</dbReference>
<keyword evidence="3" id="KW-1185">Reference proteome</keyword>
<gene>
    <name evidence="2" type="ORF">EYC87_17370</name>
</gene>
<name>A0ABT3SZC1_9GAMM</name>
<evidence type="ECO:0000313" key="3">
    <source>
        <dbReference type="Proteomes" id="UP001143307"/>
    </source>
</evidence>
<accession>A0ABT3SZC1</accession>
<comment type="caution">
    <text evidence="2">The sequence shown here is derived from an EMBL/GenBank/DDBJ whole genome shotgun (WGS) entry which is preliminary data.</text>
</comment>
<proteinExistence type="predicted"/>
<protein>
    <submittedName>
        <fullName evidence="2">Glycosyltransferase</fullName>
    </submittedName>
</protein>
<dbReference type="InterPro" id="IPR028098">
    <property type="entry name" value="Glyco_trans_4-like_N"/>
</dbReference>
<dbReference type="RefSeq" id="WP_279253991.1">
    <property type="nucleotide sequence ID" value="NZ_SHNP01000007.1"/>
</dbReference>
<evidence type="ECO:0000313" key="2">
    <source>
        <dbReference type="EMBL" id="MCX2975354.1"/>
    </source>
</evidence>
<sequence>MKILYLTRTGLLEPLGQSQVFAYLRGLSADYTITLITYEKAADMADAGAMARAMEQCESFGIRWLPRRFRSHPRFLASALSMLDMALLAWREVRQGEARLIHARSYIPAAVALLVHRLTGVPFVFDMRALWPEELITARRLRRDSLAHKAITWAERACLREAAGVVSLTQAAVEYLQQTYPDELAGQKMIVIPTCADLQRFKPSERHESQARVHGCIGTVLSGWFRMDWLASWVRVALRGNTSSRFDIVTLDDQKEIRRQIDPEGEYGDRLSIRACPSEQMPGVLHGHSLSVMFFADGLSKLGSSPTRMAEVLGSGLPVVVSAGIGDVAQIVAEYRVGVVVSDNSEEEMHRAYGELEDLLLEADLTERCRRVAELVFSLELGVKSYRTLYQSVLGDPLN</sequence>
<reference evidence="2" key="1">
    <citation type="submission" date="2019-02" db="EMBL/GenBank/DDBJ databases">
        <authorList>
            <person name="Li S.-H."/>
        </authorList>
    </citation>
    <scope>NUCLEOTIDE SEQUENCE</scope>
    <source>
        <strain evidence="2">IMCC8485</strain>
    </source>
</reference>
<organism evidence="2 3">
    <name type="scientific">Candidatus Seongchinamella marina</name>
    <dbReference type="NCBI Taxonomy" id="2518990"/>
    <lineage>
        <taxon>Bacteria</taxon>
        <taxon>Pseudomonadati</taxon>
        <taxon>Pseudomonadota</taxon>
        <taxon>Gammaproteobacteria</taxon>
        <taxon>Cellvibrionales</taxon>
        <taxon>Halieaceae</taxon>
        <taxon>Seongchinamella</taxon>
    </lineage>
</organism>
<evidence type="ECO:0000259" key="1">
    <source>
        <dbReference type="Pfam" id="PF13439"/>
    </source>
</evidence>